<evidence type="ECO:0000256" key="6">
    <source>
        <dbReference type="ARBA" id="ARBA00022692"/>
    </source>
</evidence>
<dbReference type="EnsemblMetazoa" id="CapteT108217">
    <property type="protein sequence ID" value="CapteP108217"/>
    <property type="gene ID" value="CapteG108217"/>
</dbReference>
<evidence type="ECO:0000256" key="18">
    <source>
        <dbReference type="SAM" id="Phobius"/>
    </source>
</evidence>
<evidence type="ECO:0000256" key="4">
    <source>
        <dbReference type="ARBA" id="ARBA00022473"/>
    </source>
</evidence>
<keyword evidence="11" id="KW-1015">Disulfide bond</keyword>
<evidence type="ECO:0000259" key="19">
    <source>
        <dbReference type="PROSITE" id="PS50038"/>
    </source>
</evidence>
<evidence type="ECO:0000256" key="17">
    <source>
        <dbReference type="PROSITE-ProRule" id="PRU00090"/>
    </source>
</evidence>
<dbReference type="SMART" id="SM00063">
    <property type="entry name" value="FRI"/>
    <property type="match status" value="1"/>
</dbReference>
<reference evidence="21 23" key="2">
    <citation type="journal article" date="2013" name="Nature">
        <title>Insights into bilaterian evolution from three spiralian genomes.</title>
        <authorList>
            <person name="Simakov O."/>
            <person name="Marletaz F."/>
            <person name="Cho S.J."/>
            <person name="Edsinger-Gonzales E."/>
            <person name="Havlak P."/>
            <person name="Hellsten U."/>
            <person name="Kuo D.H."/>
            <person name="Larsson T."/>
            <person name="Lv J."/>
            <person name="Arendt D."/>
            <person name="Savage R."/>
            <person name="Osoegawa K."/>
            <person name="de Jong P."/>
            <person name="Grimwood J."/>
            <person name="Chapman J.A."/>
            <person name="Shapiro H."/>
            <person name="Aerts A."/>
            <person name="Otillar R.P."/>
            <person name="Terry A.Y."/>
            <person name="Boore J.L."/>
            <person name="Grigoriev I.V."/>
            <person name="Lindberg D.R."/>
            <person name="Seaver E.C."/>
            <person name="Weisblat D.A."/>
            <person name="Putnam N.H."/>
            <person name="Rokhsar D.S."/>
        </authorList>
    </citation>
    <scope>NUCLEOTIDE SEQUENCE</scope>
    <source>
        <strain evidence="21 23">I ESC-2004</strain>
    </source>
</reference>
<organism evidence="21">
    <name type="scientific">Capitella teleta</name>
    <name type="common">Polychaete worm</name>
    <dbReference type="NCBI Taxonomy" id="283909"/>
    <lineage>
        <taxon>Eukaryota</taxon>
        <taxon>Metazoa</taxon>
        <taxon>Spiralia</taxon>
        <taxon>Lophotrochozoa</taxon>
        <taxon>Annelida</taxon>
        <taxon>Polychaeta</taxon>
        <taxon>Sedentaria</taxon>
        <taxon>Scolecida</taxon>
        <taxon>Capitellidae</taxon>
        <taxon>Capitella</taxon>
    </lineage>
</organism>
<evidence type="ECO:0000256" key="9">
    <source>
        <dbReference type="ARBA" id="ARBA00023040"/>
    </source>
</evidence>
<evidence type="ECO:0000256" key="15">
    <source>
        <dbReference type="ARBA" id="ARBA00023273"/>
    </source>
</evidence>
<keyword evidence="4" id="KW-0217">Developmental protein</keyword>
<evidence type="ECO:0000256" key="7">
    <source>
        <dbReference type="ARBA" id="ARBA00022729"/>
    </source>
</evidence>
<dbReference type="FunCoup" id="R7U0G2">
    <property type="interactions" value="399"/>
</dbReference>
<dbReference type="Gene3D" id="1.20.1070.10">
    <property type="entry name" value="Rhodopsin 7-helix transmembrane proteins"/>
    <property type="match status" value="1"/>
</dbReference>
<evidence type="ECO:0000256" key="12">
    <source>
        <dbReference type="ARBA" id="ARBA00023170"/>
    </source>
</evidence>
<dbReference type="GO" id="GO:0030425">
    <property type="term" value="C:dendrite"/>
    <property type="evidence" value="ECO:0007669"/>
    <property type="project" value="TreeGrafter"/>
</dbReference>
<keyword evidence="12" id="KW-0675">Receptor</keyword>
<reference evidence="23" key="1">
    <citation type="submission" date="2012-12" db="EMBL/GenBank/DDBJ databases">
        <authorList>
            <person name="Hellsten U."/>
            <person name="Grimwood J."/>
            <person name="Chapman J.A."/>
            <person name="Shapiro H."/>
            <person name="Aerts A."/>
            <person name="Otillar R.P."/>
            <person name="Terry A.Y."/>
            <person name="Boore J.L."/>
            <person name="Simakov O."/>
            <person name="Marletaz F."/>
            <person name="Cho S.-J."/>
            <person name="Edsinger-Gonzales E."/>
            <person name="Havlak P."/>
            <person name="Kuo D.-H."/>
            <person name="Larsson T."/>
            <person name="Lv J."/>
            <person name="Arendt D."/>
            <person name="Savage R."/>
            <person name="Osoegawa K."/>
            <person name="de Jong P."/>
            <person name="Lindberg D.R."/>
            <person name="Seaver E.C."/>
            <person name="Weisblat D.A."/>
            <person name="Putnam N.H."/>
            <person name="Grigoriev I.V."/>
            <person name="Rokhsar D.S."/>
        </authorList>
    </citation>
    <scope>NUCLEOTIDE SEQUENCE</scope>
    <source>
        <strain evidence="23">I ESC-2004</strain>
    </source>
</reference>
<feature type="transmembrane region" description="Helical" evidence="18">
    <location>
        <begin position="322"/>
        <end position="343"/>
    </location>
</feature>
<dbReference type="GO" id="GO:0005886">
    <property type="term" value="C:plasma membrane"/>
    <property type="evidence" value="ECO:0007669"/>
    <property type="project" value="UniProtKB-SubCell"/>
</dbReference>
<dbReference type="CDD" id="cd15030">
    <property type="entry name" value="7tmF_SMO_homolog"/>
    <property type="match status" value="1"/>
</dbReference>
<evidence type="ECO:0000256" key="2">
    <source>
        <dbReference type="ARBA" id="ARBA00004651"/>
    </source>
</evidence>
<evidence type="ECO:0000256" key="11">
    <source>
        <dbReference type="ARBA" id="ARBA00023157"/>
    </source>
</evidence>
<keyword evidence="14" id="KW-0807">Transducer</keyword>
<dbReference type="GO" id="GO:0004930">
    <property type="term" value="F:G protein-coupled receptor activity"/>
    <property type="evidence" value="ECO:0007669"/>
    <property type="project" value="UniProtKB-KW"/>
</dbReference>
<dbReference type="GO" id="GO:0007224">
    <property type="term" value="P:smoothened signaling pathway"/>
    <property type="evidence" value="ECO:0007669"/>
    <property type="project" value="TreeGrafter"/>
</dbReference>
<dbReference type="HOGENOM" id="CLU_007873_3_1_1"/>
<evidence type="ECO:0000256" key="16">
    <source>
        <dbReference type="ARBA" id="ARBA00035037"/>
    </source>
</evidence>
<evidence type="ECO:0000313" key="21">
    <source>
        <dbReference type="EMBL" id="ELT97156.1"/>
    </source>
</evidence>
<comment type="subcellular location">
    <subcellularLocation>
        <location evidence="2">Cell membrane</location>
        <topology evidence="2">Multi-pass membrane protein</topology>
    </subcellularLocation>
    <subcellularLocation>
        <location evidence="1">Cell projection</location>
        <location evidence="1">Cilium</location>
    </subcellularLocation>
</comment>
<evidence type="ECO:0000256" key="1">
    <source>
        <dbReference type="ARBA" id="ARBA00004138"/>
    </source>
</evidence>
<name>R7U0G2_CAPTE</name>
<sequence>MLLALAPSSAEDEPRPECLQEVEHCDPIPKPALCLGVSLPYSHTSAILAEDSSNVTDALQKLNLWTGLRNVPKCWEVVQPLLCSVYLPKCIENSNKSVVYLPPKEFCDITRGPCKIVESYGWPAFLNCNQSHFISRCTSTVMKGLSFNTTGTCEAPLVATENRNSWYKDVDGCGVQCKNPLFTDQEHRQMHIFIAVCGSLCLASTLFTLLTFIIDWKNSSRYPALILFFINGCFFIGSIGWMAQFVPGTRDDIVCRSDGTMRVAEPQLGSGESASCSVVFFVVYFFMIAGCIWFVILSYCWHLLFSNMRSPIKYIEAKRGTFHMFAWSLPLVLTIVCLALTQIDGDSMTGICFVGGIKHGYRAGFVLAPISLVIVIGLVFLTSGLVKLIRMKVGSPGVISDKASAKITDTIIRLGVFAVMALLFVIITFGVHLYIFTNEKRWLKSFEEYIFCEANVTDVMMSRSSPCVMDARPSLIAMQMHVMAYFGTGVVMSLWVWNRNTLRTWKKFLRKCWGLPDDTEPMKVKKHQVIAQAFSKRGEMNQGRLSLSFQSMHDDPLGMRFDLNSVSSREVSSVWAAAIPRLIQRRGGV</sequence>
<dbReference type="InterPro" id="IPR015526">
    <property type="entry name" value="Frizzled/SFRP"/>
</dbReference>
<gene>
    <name evidence="21" type="ORF">CAPTEDRAFT_108217</name>
</gene>
<evidence type="ECO:0000259" key="20">
    <source>
        <dbReference type="PROSITE" id="PS50261"/>
    </source>
</evidence>
<dbReference type="GO" id="GO:0009888">
    <property type="term" value="P:tissue development"/>
    <property type="evidence" value="ECO:0007669"/>
    <property type="project" value="UniProtKB-ARBA"/>
</dbReference>
<dbReference type="FunFam" id="1.20.1070.10:FF:000068">
    <property type="entry name" value="Smoothened, frizzled class receptor"/>
    <property type="match status" value="1"/>
</dbReference>
<dbReference type="EMBL" id="KB308638">
    <property type="protein sequence ID" value="ELT97156.1"/>
    <property type="molecule type" value="Genomic_DNA"/>
</dbReference>
<feature type="domain" description="FZ" evidence="19">
    <location>
        <begin position="20"/>
        <end position="140"/>
    </location>
</feature>
<evidence type="ECO:0000256" key="10">
    <source>
        <dbReference type="ARBA" id="ARBA00023136"/>
    </source>
</evidence>
<dbReference type="PROSITE" id="PS50261">
    <property type="entry name" value="G_PROTEIN_RECEP_F2_4"/>
    <property type="match status" value="1"/>
</dbReference>
<feature type="domain" description="G-protein coupled receptors family 2 profile 2" evidence="20">
    <location>
        <begin position="190"/>
        <end position="455"/>
    </location>
</feature>
<keyword evidence="15" id="KW-0966">Cell projection</keyword>
<keyword evidence="10 18" id="KW-0472">Membrane</keyword>
<dbReference type="InterPro" id="IPR035683">
    <property type="entry name" value="SMO_7TM"/>
</dbReference>
<dbReference type="SMART" id="SM01330">
    <property type="entry name" value="Frizzled"/>
    <property type="match status" value="1"/>
</dbReference>
<dbReference type="STRING" id="283909.R7U0G2"/>
<dbReference type="PRINTS" id="PR00489">
    <property type="entry name" value="FRIZZLED"/>
</dbReference>
<accession>R7U0G2</accession>
<keyword evidence="13" id="KW-0325">Glycoprotein</keyword>
<dbReference type="Proteomes" id="UP000014760">
    <property type="component" value="Unassembled WGS sequence"/>
</dbReference>
<reference evidence="22" key="3">
    <citation type="submission" date="2015-06" db="UniProtKB">
        <authorList>
            <consortium name="EnsemblMetazoa"/>
        </authorList>
    </citation>
    <scope>IDENTIFICATION</scope>
</reference>
<protein>
    <recommendedName>
        <fullName evidence="16">Protein smoothened</fullName>
    </recommendedName>
</protein>
<feature type="transmembrane region" description="Helical" evidence="18">
    <location>
        <begin position="225"/>
        <end position="243"/>
    </location>
</feature>
<dbReference type="InterPro" id="IPR020067">
    <property type="entry name" value="Frizzled_dom"/>
</dbReference>
<feature type="non-terminal residue" evidence="21">
    <location>
        <position position="589"/>
    </location>
</feature>
<dbReference type="SUPFAM" id="SSF63501">
    <property type="entry name" value="Frizzled cysteine-rich domain"/>
    <property type="match status" value="1"/>
</dbReference>
<keyword evidence="7" id="KW-0732">Signal</keyword>
<dbReference type="PROSITE" id="PS50038">
    <property type="entry name" value="FZ"/>
    <property type="match status" value="1"/>
</dbReference>
<feature type="transmembrane region" description="Helical" evidence="18">
    <location>
        <begin position="476"/>
        <end position="497"/>
    </location>
</feature>
<dbReference type="GO" id="GO:0005929">
    <property type="term" value="C:cilium"/>
    <property type="evidence" value="ECO:0007669"/>
    <property type="project" value="UniProtKB-SubCell"/>
</dbReference>
<keyword evidence="23" id="KW-1185">Reference proteome</keyword>
<evidence type="ECO:0000256" key="14">
    <source>
        <dbReference type="ARBA" id="ARBA00023224"/>
    </source>
</evidence>
<keyword evidence="6 18" id="KW-0812">Transmembrane</keyword>
<keyword evidence="8 18" id="KW-1133">Transmembrane helix</keyword>
<evidence type="ECO:0000256" key="8">
    <source>
        <dbReference type="ARBA" id="ARBA00022989"/>
    </source>
</evidence>
<dbReference type="OMA" id="HCEPLRY"/>
<comment type="similarity">
    <text evidence="3">Belongs to the G-protein coupled receptor Fz/Smo family.</text>
</comment>
<dbReference type="Gene3D" id="1.10.2000.10">
    <property type="entry name" value="Frizzled cysteine-rich domain"/>
    <property type="match status" value="1"/>
</dbReference>
<feature type="transmembrane region" description="Helical" evidence="18">
    <location>
        <begin position="363"/>
        <end position="389"/>
    </location>
</feature>
<keyword evidence="5" id="KW-1003">Cell membrane</keyword>
<dbReference type="PANTHER" id="PTHR11309:SF35">
    <property type="entry name" value="PROTEIN SMOOTHENED"/>
    <property type="match status" value="1"/>
</dbReference>
<dbReference type="Pfam" id="PF01534">
    <property type="entry name" value="Frizzled"/>
    <property type="match status" value="1"/>
</dbReference>
<dbReference type="Pfam" id="PF01392">
    <property type="entry name" value="Fz"/>
    <property type="match status" value="1"/>
</dbReference>
<evidence type="ECO:0000313" key="22">
    <source>
        <dbReference type="EnsemblMetazoa" id="CapteP108217"/>
    </source>
</evidence>
<evidence type="ECO:0000313" key="23">
    <source>
        <dbReference type="Proteomes" id="UP000014760"/>
    </source>
</evidence>
<evidence type="ECO:0000256" key="5">
    <source>
        <dbReference type="ARBA" id="ARBA00022475"/>
    </source>
</evidence>
<dbReference type="InterPro" id="IPR017981">
    <property type="entry name" value="GPCR_2-like_7TM"/>
</dbReference>
<dbReference type="EMBL" id="AMQN01002191">
    <property type="status" value="NOT_ANNOTATED_CDS"/>
    <property type="molecule type" value="Genomic_DNA"/>
</dbReference>
<feature type="transmembrane region" description="Helical" evidence="18">
    <location>
        <begin position="410"/>
        <end position="435"/>
    </location>
</feature>
<feature type="transmembrane region" description="Helical" evidence="18">
    <location>
        <begin position="190"/>
        <end position="213"/>
    </location>
</feature>
<dbReference type="InterPro" id="IPR000539">
    <property type="entry name" value="Frizzled/Smoothened_7TM"/>
</dbReference>
<evidence type="ECO:0000256" key="13">
    <source>
        <dbReference type="ARBA" id="ARBA00023180"/>
    </source>
</evidence>
<evidence type="ECO:0000256" key="3">
    <source>
        <dbReference type="ARBA" id="ARBA00008077"/>
    </source>
</evidence>
<dbReference type="GO" id="GO:0007417">
    <property type="term" value="P:central nervous system development"/>
    <property type="evidence" value="ECO:0007669"/>
    <property type="project" value="TreeGrafter"/>
</dbReference>
<dbReference type="AlphaFoldDB" id="R7U0G2"/>
<feature type="transmembrane region" description="Helical" evidence="18">
    <location>
        <begin position="278"/>
        <end position="301"/>
    </location>
</feature>
<dbReference type="GO" id="GO:0005113">
    <property type="term" value="F:patched binding"/>
    <property type="evidence" value="ECO:0007669"/>
    <property type="project" value="TreeGrafter"/>
</dbReference>
<dbReference type="GO" id="GO:0071679">
    <property type="term" value="P:commissural neuron axon guidance"/>
    <property type="evidence" value="ECO:0007669"/>
    <property type="project" value="TreeGrafter"/>
</dbReference>
<proteinExistence type="inferred from homology"/>
<dbReference type="GO" id="GO:0007389">
    <property type="term" value="P:pattern specification process"/>
    <property type="evidence" value="ECO:0007669"/>
    <property type="project" value="TreeGrafter"/>
</dbReference>
<dbReference type="OrthoDB" id="10064659at2759"/>
<dbReference type="PANTHER" id="PTHR11309">
    <property type="entry name" value="FRIZZLED"/>
    <property type="match status" value="1"/>
</dbReference>
<keyword evidence="9" id="KW-0297">G-protein coupled receptor</keyword>
<comment type="caution">
    <text evidence="17">Lacks conserved residue(s) required for the propagation of feature annotation.</text>
</comment>
<dbReference type="InterPro" id="IPR036790">
    <property type="entry name" value="Frizzled_dom_sf"/>
</dbReference>